<accession>A0A4Y7T2Z6</accession>
<sequence>MCIFRFRPLFLSHHSSPPISLFRVEGMLTERILPQGLFTLPVHHSAALLIKPGTVIQINKITVPKEIREPDGPEKDWYHVSRLLLHRLRDGGGVDGTIVIAKLIPHTVENTHCEVRLLPSETYALQITGGGWGLHLVGRVREQSSAPTTMRPCVIRNSASEVDPTSGRRLHLKKWVVIGDDLPEDDDRVSKKPRLE</sequence>
<dbReference type="EMBL" id="QPFP01000032">
    <property type="protein sequence ID" value="TEB28536.1"/>
    <property type="molecule type" value="Genomic_DNA"/>
</dbReference>
<dbReference type="OrthoDB" id="2916138at2759"/>
<dbReference type="Proteomes" id="UP000298030">
    <property type="component" value="Unassembled WGS sequence"/>
</dbReference>
<keyword evidence="2" id="KW-1185">Reference proteome</keyword>
<evidence type="ECO:0000313" key="2">
    <source>
        <dbReference type="Proteomes" id="UP000298030"/>
    </source>
</evidence>
<gene>
    <name evidence="1" type="ORF">FA13DRAFT_1711821</name>
</gene>
<evidence type="ECO:0000313" key="1">
    <source>
        <dbReference type="EMBL" id="TEB28536.1"/>
    </source>
</evidence>
<comment type="caution">
    <text evidence="1">The sequence shown here is derived from an EMBL/GenBank/DDBJ whole genome shotgun (WGS) entry which is preliminary data.</text>
</comment>
<reference evidence="1 2" key="1">
    <citation type="journal article" date="2019" name="Nat. Ecol. Evol.">
        <title>Megaphylogeny resolves global patterns of mushroom evolution.</title>
        <authorList>
            <person name="Varga T."/>
            <person name="Krizsan K."/>
            <person name="Foldi C."/>
            <person name="Dima B."/>
            <person name="Sanchez-Garcia M."/>
            <person name="Sanchez-Ramirez S."/>
            <person name="Szollosi G.J."/>
            <person name="Szarkandi J.G."/>
            <person name="Papp V."/>
            <person name="Albert L."/>
            <person name="Andreopoulos W."/>
            <person name="Angelini C."/>
            <person name="Antonin V."/>
            <person name="Barry K.W."/>
            <person name="Bougher N.L."/>
            <person name="Buchanan P."/>
            <person name="Buyck B."/>
            <person name="Bense V."/>
            <person name="Catcheside P."/>
            <person name="Chovatia M."/>
            <person name="Cooper J."/>
            <person name="Damon W."/>
            <person name="Desjardin D."/>
            <person name="Finy P."/>
            <person name="Geml J."/>
            <person name="Haridas S."/>
            <person name="Hughes K."/>
            <person name="Justo A."/>
            <person name="Karasinski D."/>
            <person name="Kautmanova I."/>
            <person name="Kiss B."/>
            <person name="Kocsube S."/>
            <person name="Kotiranta H."/>
            <person name="LaButti K.M."/>
            <person name="Lechner B.E."/>
            <person name="Liimatainen K."/>
            <person name="Lipzen A."/>
            <person name="Lukacs Z."/>
            <person name="Mihaltcheva S."/>
            <person name="Morgado L.N."/>
            <person name="Niskanen T."/>
            <person name="Noordeloos M.E."/>
            <person name="Ohm R.A."/>
            <person name="Ortiz-Santana B."/>
            <person name="Ovrebo C."/>
            <person name="Racz N."/>
            <person name="Riley R."/>
            <person name="Savchenko A."/>
            <person name="Shiryaev A."/>
            <person name="Soop K."/>
            <person name="Spirin V."/>
            <person name="Szebenyi C."/>
            <person name="Tomsovsky M."/>
            <person name="Tulloss R.E."/>
            <person name="Uehling J."/>
            <person name="Grigoriev I.V."/>
            <person name="Vagvolgyi C."/>
            <person name="Papp T."/>
            <person name="Martin F.M."/>
            <person name="Miettinen O."/>
            <person name="Hibbett D.S."/>
            <person name="Nagy L.G."/>
        </authorList>
    </citation>
    <scope>NUCLEOTIDE SEQUENCE [LARGE SCALE GENOMIC DNA]</scope>
    <source>
        <strain evidence="1 2">FP101781</strain>
    </source>
</reference>
<proteinExistence type="predicted"/>
<name>A0A4Y7T2Z6_COPMI</name>
<organism evidence="1 2">
    <name type="scientific">Coprinellus micaceus</name>
    <name type="common">Glistening ink-cap mushroom</name>
    <name type="synonym">Coprinus micaceus</name>
    <dbReference type="NCBI Taxonomy" id="71717"/>
    <lineage>
        <taxon>Eukaryota</taxon>
        <taxon>Fungi</taxon>
        <taxon>Dikarya</taxon>
        <taxon>Basidiomycota</taxon>
        <taxon>Agaricomycotina</taxon>
        <taxon>Agaricomycetes</taxon>
        <taxon>Agaricomycetidae</taxon>
        <taxon>Agaricales</taxon>
        <taxon>Agaricineae</taxon>
        <taxon>Psathyrellaceae</taxon>
        <taxon>Coprinellus</taxon>
    </lineage>
</organism>
<dbReference type="AlphaFoldDB" id="A0A4Y7T2Z6"/>
<protein>
    <submittedName>
        <fullName evidence="1">Uncharacterized protein</fullName>
    </submittedName>
</protein>